<reference evidence="6" key="1">
    <citation type="submission" date="2019-12" db="EMBL/GenBank/DDBJ databases">
        <title>Microbes associate with the intestines of laboratory mice.</title>
        <authorList>
            <person name="Navarre W."/>
            <person name="Wong E."/>
        </authorList>
    </citation>
    <scope>NUCLEOTIDE SEQUENCE</scope>
    <source>
        <strain evidence="6">NM79_F5</strain>
    </source>
</reference>
<dbReference type="GO" id="GO:0006302">
    <property type="term" value="P:double-strand break repair"/>
    <property type="evidence" value="ECO:0007669"/>
    <property type="project" value="InterPro"/>
</dbReference>
<dbReference type="SUPFAM" id="SSF52540">
    <property type="entry name" value="P-loop containing nucleoside triphosphate hydrolases"/>
    <property type="match status" value="1"/>
</dbReference>
<comment type="similarity">
    <text evidence="1">Belongs to the SMC family. SbcC subfamily.</text>
</comment>
<dbReference type="EMBL" id="WSRQ01000024">
    <property type="protein sequence ID" value="MVX64985.1"/>
    <property type="molecule type" value="Genomic_DNA"/>
</dbReference>
<evidence type="ECO:0000259" key="5">
    <source>
        <dbReference type="Pfam" id="PF13476"/>
    </source>
</evidence>
<dbReference type="PANTHER" id="PTHR32114">
    <property type="entry name" value="ABC TRANSPORTER ABCH.3"/>
    <property type="match status" value="1"/>
</dbReference>
<dbReference type="PANTHER" id="PTHR32114:SF2">
    <property type="entry name" value="ABC TRANSPORTER ABCH.3"/>
    <property type="match status" value="1"/>
</dbReference>
<dbReference type="InterPro" id="IPR038729">
    <property type="entry name" value="Rad50/SbcC_AAA"/>
</dbReference>
<dbReference type="AlphaFoldDB" id="A0A964RNV2"/>
<dbReference type="Pfam" id="PF13476">
    <property type="entry name" value="AAA_23"/>
    <property type="match status" value="1"/>
</dbReference>
<feature type="coiled-coil region" evidence="4">
    <location>
        <begin position="247"/>
        <end position="345"/>
    </location>
</feature>
<dbReference type="RefSeq" id="WP_160359801.1">
    <property type="nucleotide sequence ID" value="NZ_WSRQ01000024.1"/>
</dbReference>
<evidence type="ECO:0000313" key="6">
    <source>
        <dbReference type="EMBL" id="MVX64985.1"/>
    </source>
</evidence>
<name>A0A964RNV2_9CLOT</name>
<dbReference type="Proteomes" id="UP000656077">
    <property type="component" value="Unassembled WGS sequence"/>
</dbReference>
<gene>
    <name evidence="6" type="ORF">GKZ28_14930</name>
</gene>
<proteinExistence type="inferred from homology"/>
<dbReference type="GO" id="GO:0016887">
    <property type="term" value="F:ATP hydrolysis activity"/>
    <property type="evidence" value="ECO:0007669"/>
    <property type="project" value="InterPro"/>
</dbReference>
<dbReference type="Gene3D" id="3.40.50.300">
    <property type="entry name" value="P-loop containing nucleotide triphosphate hydrolases"/>
    <property type="match status" value="1"/>
</dbReference>
<evidence type="ECO:0000313" key="7">
    <source>
        <dbReference type="Proteomes" id="UP000656077"/>
    </source>
</evidence>
<evidence type="ECO:0000256" key="2">
    <source>
        <dbReference type="ARBA" id="ARBA00011322"/>
    </source>
</evidence>
<feature type="domain" description="Rad50/SbcC-type AAA" evidence="5">
    <location>
        <begin position="7"/>
        <end position="304"/>
    </location>
</feature>
<feature type="coiled-coil region" evidence="4">
    <location>
        <begin position="408"/>
        <end position="540"/>
    </location>
</feature>
<accession>A0A964RNV2</accession>
<protein>
    <recommendedName>
        <fullName evidence="3">Nuclease SbcCD subunit C</fullName>
    </recommendedName>
</protein>
<sequence length="657" mass="75315">MKIKLEKLILKNFKGVKELAINFAAITTILGENGTGKSTIFDAFMWTLFGKDSHGRSDFEIQTLDSDNNVIHGLEHSVRLVLNIDGTHKTLKRTLKERWVKPNGKADKEFKGCTTDFEVDEIPVKQKEYQAIINGIIDENLFKMVTSPLYFPNMNWQKQREILLDIIGDISEENVINYNSNLKQLLPLLTDGVDNFSKRVKASISKLKEEVKSIPARIDECNNNIKVIDATALKLRKEVILGYINSLDEQIADSSKASEEKLKLQEELFKLTDELSENRNKSYSESIKQLNDIQNKINETRNKVQDTTFNISNFESKKERICNYIEATKEELEKLKSEKQTLLSKYHSEYDKTFEFDIELVSCPHCGREYDVDKIQEIKADALFKFNKSKENILAKITSKGKKAAADIIEFTEKIKNNENDVESLRLKVIELETQKSNLYADLEELEKEKELLTHTEIIKFEGEEELQIKINAIRAEMDKFKLNDNSELKVKKKTFQDELEEINITLGKKDVNEDLKKRMEALNQEEKKMQIKIAELEGKLYLSEEFIRTKVELLEDSINKKFKGAVTFKLFENQINGGLSETCEALINGVPFSDANTASKMNAGLSILNTLCEHYGVHAPVFIDNAESINQIIHTDSQLIRLVVSLNEELKVEVAS</sequence>
<organism evidence="6 7">
    <name type="scientific">Clostridium chromiireducens</name>
    <dbReference type="NCBI Taxonomy" id="225345"/>
    <lineage>
        <taxon>Bacteria</taxon>
        <taxon>Bacillati</taxon>
        <taxon>Bacillota</taxon>
        <taxon>Clostridia</taxon>
        <taxon>Eubacteriales</taxon>
        <taxon>Clostridiaceae</taxon>
        <taxon>Clostridium</taxon>
    </lineage>
</organism>
<evidence type="ECO:0000256" key="4">
    <source>
        <dbReference type="SAM" id="Coils"/>
    </source>
</evidence>
<comment type="caution">
    <text evidence="6">The sequence shown here is derived from an EMBL/GenBank/DDBJ whole genome shotgun (WGS) entry which is preliminary data.</text>
</comment>
<dbReference type="InterPro" id="IPR027417">
    <property type="entry name" value="P-loop_NTPase"/>
</dbReference>
<evidence type="ECO:0000256" key="3">
    <source>
        <dbReference type="ARBA" id="ARBA00013368"/>
    </source>
</evidence>
<comment type="subunit">
    <text evidence="2">Heterodimer of SbcC and SbcD.</text>
</comment>
<evidence type="ECO:0000256" key="1">
    <source>
        <dbReference type="ARBA" id="ARBA00006930"/>
    </source>
</evidence>
<keyword evidence="4" id="KW-0175">Coiled coil</keyword>